<feature type="region of interest" description="Disordered" evidence="6">
    <location>
        <begin position="223"/>
        <end position="244"/>
    </location>
</feature>
<dbReference type="GO" id="GO:0016787">
    <property type="term" value="F:hydrolase activity"/>
    <property type="evidence" value="ECO:0007669"/>
    <property type="project" value="UniProtKB-KW"/>
</dbReference>
<comment type="catalytic activity">
    <reaction evidence="5">
        <text>GTP + H2O = GDP + phosphate + H(+)</text>
        <dbReference type="Rhea" id="RHEA:19669"/>
        <dbReference type="ChEBI" id="CHEBI:15377"/>
        <dbReference type="ChEBI" id="CHEBI:15378"/>
        <dbReference type="ChEBI" id="CHEBI:37565"/>
        <dbReference type="ChEBI" id="CHEBI:43474"/>
        <dbReference type="ChEBI" id="CHEBI:58189"/>
    </reaction>
    <physiologicalReaction direction="left-to-right" evidence="5">
        <dbReference type="Rhea" id="RHEA:19670"/>
    </physiologicalReaction>
</comment>
<dbReference type="SUPFAM" id="SSF90002">
    <property type="entry name" value="Hypothetical protein YjiA, C-terminal domain"/>
    <property type="match status" value="1"/>
</dbReference>
<dbReference type="PANTHER" id="PTHR13748">
    <property type="entry name" value="COBW-RELATED"/>
    <property type="match status" value="1"/>
</dbReference>
<dbReference type="Gene3D" id="3.40.50.300">
    <property type="entry name" value="P-loop containing nucleotide triphosphate hydrolases"/>
    <property type="match status" value="1"/>
</dbReference>
<sequence length="346" mass="37900">MFEVSDPNTPIPITILSGFLGAGKTSLLNHILHGNHGLRVGVLVNDFGEINIDAELVAGVSGNSVSLSNGCVCCSIRDDLVESTLQLVQGPNRPEYLILETSGVADPISVSLTFVESELKSLIDVDSILTVVDAENIRSLDDEYEELAEDQISMADIVILNKVDLADQVALDDLKSWIHAIVPNARLIETTHGKVPLELILGIGQFEPERVLGKTSSDIHVHAESGHDHHQHAHDGHHDDHGHDHDHTLVFSTWSYSSNKPHSYKALRQAVESLPSTIYRVKGIVFLNESPDRRGVIQLVGKRTRVSVSESWGDKTPYTRIVMIGTHGGVDVNELSERFKSCQVSD</sequence>
<name>A0A382AAE7_9ZZZZ</name>
<evidence type="ECO:0000256" key="4">
    <source>
        <dbReference type="ARBA" id="ARBA00034320"/>
    </source>
</evidence>
<dbReference type="AlphaFoldDB" id="A0A382AAE7"/>
<evidence type="ECO:0000256" key="5">
    <source>
        <dbReference type="ARBA" id="ARBA00049117"/>
    </source>
</evidence>
<organism evidence="8">
    <name type="scientific">marine metagenome</name>
    <dbReference type="NCBI Taxonomy" id="408172"/>
    <lineage>
        <taxon>unclassified sequences</taxon>
        <taxon>metagenomes</taxon>
        <taxon>ecological metagenomes</taxon>
    </lineage>
</organism>
<dbReference type="InterPro" id="IPR011629">
    <property type="entry name" value="CobW-like_C"/>
</dbReference>
<comment type="similarity">
    <text evidence="4">Belongs to the SIMIBI class G3E GTPase family. ZNG1 subfamily.</text>
</comment>
<evidence type="ECO:0000256" key="6">
    <source>
        <dbReference type="SAM" id="MobiDB-lite"/>
    </source>
</evidence>
<dbReference type="InterPro" id="IPR036627">
    <property type="entry name" value="CobW-likC_sf"/>
</dbReference>
<feature type="domain" description="CobW C-terminal" evidence="7">
    <location>
        <begin position="251"/>
        <end position="343"/>
    </location>
</feature>
<keyword evidence="1" id="KW-0547">Nucleotide-binding</keyword>
<dbReference type="Pfam" id="PF07683">
    <property type="entry name" value="CobW_C"/>
    <property type="match status" value="1"/>
</dbReference>
<dbReference type="InterPro" id="IPR003495">
    <property type="entry name" value="CobW/HypB/UreG_nucleotide-bd"/>
</dbReference>
<keyword evidence="3" id="KW-0143">Chaperone</keyword>
<dbReference type="SMART" id="SM00833">
    <property type="entry name" value="CobW_C"/>
    <property type="match status" value="1"/>
</dbReference>
<dbReference type="SUPFAM" id="SSF52540">
    <property type="entry name" value="P-loop containing nucleoside triphosphate hydrolases"/>
    <property type="match status" value="1"/>
</dbReference>
<dbReference type="Pfam" id="PF02492">
    <property type="entry name" value="cobW"/>
    <property type="match status" value="1"/>
</dbReference>
<protein>
    <recommendedName>
        <fullName evidence="7">CobW C-terminal domain-containing protein</fullName>
    </recommendedName>
</protein>
<evidence type="ECO:0000259" key="7">
    <source>
        <dbReference type="SMART" id="SM00833"/>
    </source>
</evidence>
<accession>A0A382AAE7</accession>
<gene>
    <name evidence="8" type="ORF">METZ01_LOCUS151359</name>
</gene>
<keyword evidence="2" id="KW-0378">Hydrolase</keyword>
<evidence type="ECO:0000256" key="2">
    <source>
        <dbReference type="ARBA" id="ARBA00022801"/>
    </source>
</evidence>
<evidence type="ECO:0000256" key="3">
    <source>
        <dbReference type="ARBA" id="ARBA00023186"/>
    </source>
</evidence>
<dbReference type="GO" id="GO:0000166">
    <property type="term" value="F:nucleotide binding"/>
    <property type="evidence" value="ECO:0007669"/>
    <property type="project" value="UniProtKB-KW"/>
</dbReference>
<reference evidence="8" key="1">
    <citation type="submission" date="2018-05" db="EMBL/GenBank/DDBJ databases">
        <authorList>
            <person name="Lanie J.A."/>
            <person name="Ng W.-L."/>
            <person name="Kazmierczak K.M."/>
            <person name="Andrzejewski T.M."/>
            <person name="Davidsen T.M."/>
            <person name="Wayne K.J."/>
            <person name="Tettelin H."/>
            <person name="Glass J.I."/>
            <person name="Rusch D."/>
            <person name="Podicherti R."/>
            <person name="Tsui H.-C.T."/>
            <person name="Winkler M.E."/>
        </authorList>
    </citation>
    <scope>NUCLEOTIDE SEQUENCE</scope>
</reference>
<dbReference type="InterPro" id="IPR027417">
    <property type="entry name" value="P-loop_NTPase"/>
</dbReference>
<proteinExistence type="inferred from homology"/>
<dbReference type="InterPro" id="IPR051316">
    <property type="entry name" value="Zinc-reg_GTPase_activator"/>
</dbReference>
<dbReference type="EMBL" id="UINC01024583">
    <property type="protein sequence ID" value="SVA98505.1"/>
    <property type="molecule type" value="Genomic_DNA"/>
</dbReference>
<dbReference type="CDD" id="cd03112">
    <property type="entry name" value="CobW-like"/>
    <property type="match status" value="1"/>
</dbReference>
<evidence type="ECO:0000256" key="1">
    <source>
        <dbReference type="ARBA" id="ARBA00022741"/>
    </source>
</evidence>
<evidence type="ECO:0000313" key="8">
    <source>
        <dbReference type="EMBL" id="SVA98505.1"/>
    </source>
</evidence>
<dbReference type="Gene3D" id="3.30.1220.10">
    <property type="entry name" value="CobW-like, C-terminal domain"/>
    <property type="match status" value="1"/>
</dbReference>